<protein>
    <submittedName>
        <fullName evidence="2">Uncharacterized protein</fullName>
    </submittedName>
</protein>
<name>A0A4Y2NEA7_ARAVE</name>
<dbReference type="EMBL" id="BGPR01009065">
    <property type="protein sequence ID" value="GBN37755.1"/>
    <property type="molecule type" value="Genomic_DNA"/>
</dbReference>
<organism evidence="2 3">
    <name type="scientific">Araneus ventricosus</name>
    <name type="common">Orbweaver spider</name>
    <name type="synonym">Epeira ventricosa</name>
    <dbReference type="NCBI Taxonomy" id="182803"/>
    <lineage>
        <taxon>Eukaryota</taxon>
        <taxon>Metazoa</taxon>
        <taxon>Ecdysozoa</taxon>
        <taxon>Arthropoda</taxon>
        <taxon>Chelicerata</taxon>
        <taxon>Arachnida</taxon>
        <taxon>Araneae</taxon>
        <taxon>Araneomorphae</taxon>
        <taxon>Entelegynae</taxon>
        <taxon>Araneoidea</taxon>
        <taxon>Araneidae</taxon>
        <taxon>Araneus</taxon>
    </lineage>
</organism>
<dbReference type="AlphaFoldDB" id="A0A4Y2NEA7"/>
<evidence type="ECO:0000256" key="1">
    <source>
        <dbReference type="SAM" id="MobiDB-lite"/>
    </source>
</evidence>
<sequence>MLIVSVSEEFPGTFYCTSAFFLAARHFFHSFFVVHVFTFITTVYQRTWSQDEILVHVCDCSLNLYLITFVRDPSNFHNCTGYTKVCPLVWCGNLEREMPAHVSSLSSDRSSKLRDQSHRNPRVASKRDVNWTKLNYDLKYEAET</sequence>
<proteinExistence type="predicted"/>
<keyword evidence="3" id="KW-1185">Reference proteome</keyword>
<gene>
    <name evidence="2" type="ORF">AVEN_80112_1</name>
</gene>
<feature type="compositionally biased region" description="Basic and acidic residues" evidence="1">
    <location>
        <begin position="109"/>
        <end position="118"/>
    </location>
</feature>
<reference evidence="2 3" key="1">
    <citation type="journal article" date="2019" name="Sci. Rep.">
        <title>Orb-weaving spider Araneus ventricosus genome elucidates the spidroin gene catalogue.</title>
        <authorList>
            <person name="Kono N."/>
            <person name="Nakamura H."/>
            <person name="Ohtoshi R."/>
            <person name="Moran D.A.P."/>
            <person name="Shinohara A."/>
            <person name="Yoshida Y."/>
            <person name="Fujiwara M."/>
            <person name="Mori M."/>
            <person name="Tomita M."/>
            <person name="Arakawa K."/>
        </authorList>
    </citation>
    <scope>NUCLEOTIDE SEQUENCE [LARGE SCALE GENOMIC DNA]</scope>
</reference>
<evidence type="ECO:0000313" key="3">
    <source>
        <dbReference type="Proteomes" id="UP000499080"/>
    </source>
</evidence>
<evidence type="ECO:0000313" key="2">
    <source>
        <dbReference type="EMBL" id="GBN37755.1"/>
    </source>
</evidence>
<comment type="caution">
    <text evidence="2">The sequence shown here is derived from an EMBL/GenBank/DDBJ whole genome shotgun (WGS) entry which is preliminary data.</text>
</comment>
<feature type="region of interest" description="Disordered" evidence="1">
    <location>
        <begin position="103"/>
        <end position="124"/>
    </location>
</feature>
<dbReference type="Proteomes" id="UP000499080">
    <property type="component" value="Unassembled WGS sequence"/>
</dbReference>
<accession>A0A4Y2NEA7</accession>